<name>B1Z6P6_BURA4</name>
<keyword evidence="1" id="KW-0614">Plasmid</keyword>
<evidence type="ECO:0000313" key="2">
    <source>
        <dbReference type="Proteomes" id="UP000001680"/>
    </source>
</evidence>
<accession>B1Z6P6</accession>
<evidence type="ECO:0000313" key="1">
    <source>
        <dbReference type="EMBL" id="ACB69123.1"/>
    </source>
</evidence>
<reference evidence="2" key="1">
    <citation type="submission" date="2008-04" db="EMBL/GenBank/DDBJ databases">
        <title>Complete sequence of plasmid 1 of Burkholderia ambifaria MC40-6.</title>
        <authorList>
            <person name="Copeland A."/>
            <person name="Lucas S."/>
            <person name="Lapidus A."/>
            <person name="Glavina del Rio T."/>
            <person name="Dalin E."/>
            <person name="Tice H."/>
            <person name="Pitluck S."/>
            <person name="Chain P."/>
            <person name="Malfatti S."/>
            <person name="Shin M."/>
            <person name="Vergez L."/>
            <person name="Lang D."/>
            <person name="Schmutz J."/>
            <person name="Larimer F."/>
            <person name="Land M."/>
            <person name="Hauser L."/>
            <person name="Kyrpides N."/>
            <person name="Lykidis A."/>
            <person name="Ramette A."/>
            <person name="Konstantinidis K."/>
            <person name="Tiedje J."/>
            <person name="Richardson P."/>
        </authorList>
    </citation>
    <scope>NUCLEOTIDE SEQUENCE [LARGE SCALE GENOMIC DNA]</scope>
    <source>
        <strain evidence="2">MC40-6</strain>
        <plasmid evidence="2">Plasmid pBMC401</plasmid>
    </source>
</reference>
<dbReference type="Proteomes" id="UP000001680">
    <property type="component" value="Plasmid pBMC401"/>
</dbReference>
<dbReference type="AlphaFoldDB" id="B1Z6P6"/>
<sequence>MSQWRLNNARASQRKKEPLWLVIAVCINKMLRTWGRASIPLTFVTAARRSYRASA</sequence>
<organism evidence="1 2">
    <name type="scientific">Burkholderia ambifaria (strain MC40-6)</name>
    <dbReference type="NCBI Taxonomy" id="398577"/>
    <lineage>
        <taxon>Bacteria</taxon>
        <taxon>Pseudomonadati</taxon>
        <taxon>Pseudomonadota</taxon>
        <taxon>Betaproteobacteria</taxon>
        <taxon>Burkholderiales</taxon>
        <taxon>Burkholderiaceae</taxon>
        <taxon>Burkholderia</taxon>
        <taxon>Burkholderia cepacia complex</taxon>
    </lineage>
</organism>
<protein>
    <submittedName>
        <fullName evidence="1">Uncharacterized protein</fullName>
    </submittedName>
</protein>
<geneLocation type="plasmid" evidence="1 2">
    <name>pBMC401</name>
</geneLocation>
<dbReference type="EMBL" id="CP001028">
    <property type="protein sequence ID" value="ACB69123.1"/>
    <property type="molecule type" value="Genomic_DNA"/>
</dbReference>
<dbReference type="KEGG" id="bac:BamMC406_6721"/>
<dbReference type="HOGENOM" id="CLU_3023081_0_0_4"/>
<proteinExistence type="predicted"/>
<gene>
    <name evidence="1" type="ordered locus">BamMC406_6721</name>
</gene>